<comment type="caution">
    <text evidence="8">The sequence shown here is derived from an EMBL/GenBank/DDBJ whole genome shotgun (WGS) entry which is preliminary data.</text>
</comment>
<protein>
    <recommendedName>
        <fullName evidence="7">PilY1 beta-propeller domain-containing protein</fullName>
    </recommendedName>
</protein>
<evidence type="ECO:0000256" key="4">
    <source>
        <dbReference type="ARBA" id="ARBA00022723"/>
    </source>
</evidence>
<reference evidence="9" key="1">
    <citation type="journal article" date="2019" name="Int. J. Syst. Evol. Microbiol.">
        <title>The Global Catalogue of Microorganisms (GCM) 10K type strain sequencing project: providing services to taxonomists for standard genome sequencing and annotation.</title>
        <authorList>
            <consortium name="The Broad Institute Genomics Platform"/>
            <consortium name="The Broad Institute Genome Sequencing Center for Infectious Disease"/>
            <person name="Wu L."/>
            <person name="Ma J."/>
        </authorList>
    </citation>
    <scope>NUCLEOTIDE SEQUENCE [LARGE SCALE GENOMIC DNA]</scope>
    <source>
        <strain evidence="9">NBRC 111980</strain>
    </source>
</reference>
<evidence type="ECO:0000256" key="5">
    <source>
        <dbReference type="ARBA" id="ARBA00022837"/>
    </source>
</evidence>
<dbReference type="RefSeq" id="WP_284322823.1">
    <property type="nucleotide sequence ID" value="NZ_BSOB01000057.1"/>
</dbReference>
<dbReference type="Proteomes" id="UP001156670">
    <property type="component" value="Unassembled WGS sequence"/>
</dbReference>
<dbReference type="SUPFAM" id="SSF50998">
    <property type="entry name" value="Quinoprotein alcohol dehydrogenase-like"/>
    <property type="match status" value="1"/>
</dbReference>
<dbReference type="Pfam" id="PF05567">
    <property type="entry name" value="T4P_PilY1"/>
    <property type="match status" value="1"/>
</dbReference>
<dbReference type="InterPro" id="IPR011047">
    <property type="entry name" value="Quinoprotein_ADH-like_sf"/>
</dbReference>
<proteinExistence type="inferred from homology"/>
<evidence type="ECO:0000256" key="1">
    <source>
        <dbReference type="ARBA" id="ARBA00004561"/>
    </source>
</evidence>
<evidence type="ECO:0000259" key="7">
    <source>
        <dbReference type="Pfam" id="PF05567"/>
    </source>
</evidence>
<keyword evidence="3" id="KW-1029">Fimbrium biogenesis</keyword>
<comment type="subcellular location">
    <subcellularLocation>
        <location evidence="1">Fimbrium</location>
    </subcellularLocation>
</comment>
<keyword evidence="5" id="KW-0106">Calcium</keyword>
<name>A0ABQ5XVQ0_9GAMM</name>
<dbReference type="EMBL" id="BSOB01000057">
    <property type="protein sequence ID" value="GLQ95139.1"/>
    <property type="molecule type" value="Genomic_DNA"/>
</dbReference>
<dbReference type="InterPro" id="IPR008707">
    <property type="entry name" value="B-propeller_PilY1"/>
</dbReference>
<evidence type="ECO:0000313" key="9">
    <source>
        <dbReference type="Proteomes" id="UP001156670"/>
    </source>
</evidence>
<feature type="domain" description="PilY1 beta-propeller" evidence="7">
    <location>
        <begin position="164"/>
        <end position="559"/>
    </location>
</feature>
<evidence type="ECO:0000256" key="2">
    <source>
        <dbReference type="ARBA" id="ARBA00008387"/>
    </source>
</evidence>
<evidence type="ECO:0000256" key="6">
    <source>
        <dbReference type="ARBA" id="ARBA00023263"/>
    </source>
</evidence>
<sequence length="712" mass="75190">MLCTCIASAAQPSLAGTVELSAVPLDRSQAVPSLAVLGLNSGVLGSGSLAFQGGYDSADWSGVLQAVALNADGTSNRIIWDAGAQLTNTSPASRTILSARRSGDGVVSGIAFEPSTSFDVEEEKGLMSPTPEQSIDTLEARVEYLRGGRVHELDGSMRTRTSLLGAIVHAQTVYVGYPGGNYLDAWPKNAPEAAAGAQSYAQFVAQHAERKPFLYVAANDGMLHAFHAPVPLCNAEDKDSRCTTYNAGPNAGNEAWAFVPRAVYRNLGNLTRAHGFQFQPTVDATPVTRDVFFGERGRAEWHTLLIGGLRLGGRGVYALDITDPTSTSETFPERTVLWEFDADAPPGTSQTGDTYNPADLGYTYGQPAIARLANGRWAVLVPNGYFADCSKPDKPLRCEEAAGTPPDYSALFVLDAQTGAVIAELKTPGIDGVHSYGLATPVLGDYDNDQIDDVAFAGDLAGNLWRFDFSSPKPSEWKVTLAYRPAEQSVQPITVMPRLMPDPVTNRFIVVFGTGKYVGSGDKADTTIQSIYGIRDEADSTGQPATVTPNSLATQTLIETTVTDPSGSSATVRNITSNPVSIKAGGWRIDLNVRAGERVVATPTALFNTNTVLISTLIPNGDQPDGAVMAIDAATGAARSIVALGGTSYAGALVESPPTAIGTLPVAMQMGGGKLVLPGMKLKGGKGDLDLPLSLDSPLWRRRSWSVLTPDY</sequence>
<keyword evidence="9" id="KW-1185">Reference proteome</keyword>
<keyword evidence="6" id="KW-0281">Fimbrium</keyword>
<keyword evidence="4" id="KW-0479">Metal-binding</keyword>
<comment type="similarity">
    <text evidence="2">Belongs to the PilY1 family.</text>
</comment>
<evidence type="ECO:0000313" key="8">
    <source>
        <dbReference type="EMBL" id="GLQ95139.1"/>
    </source>
</evidence>
<accession>A0ABQ5XVQ0</accession>
<organism evidence="8 9">
    <name type="scientific">Dyella acidisoli</name>
    <dbReference type="NCBI Taxonomy" id="1867834"/>
    <lineage>
        <taxon>Bacteria</taxon>
        <taxon>Pseudomonadati</taxon>
        <taxon>Pseudomonadota</taxon>
        <taxon>Gammaproteobacteria</taxon>
        <taxon>Lysobacterales</taxon>
        <taxon>Rhodanobacteraceae</taxon>
        <taxon>Dyella</taxon>
    </lineage>
</organism>
<evidence type="ECO:0000256" key="3">
    <source>
        <dbReference type="ARBA" id="ARBA00022558"/>
    </source>
</evidence>
<gene>
    <name evidence="8" type="ORF">GCM10007901_40940</name>
</gene>